<organism evidence="2 3">
    <name type="scientific">Lentinula lateritia</name>
    <dbReference type="NCBI Taxonomy" id="40482"/>
    <lineage>
        <taxon>Eukaryota</taxon>
        <taxon>Fungi</taxon>
        <taxon>Dikarya</taxon>
        <taxon>Basidiomycota</taxon>
        <taxon>Agaricomycotina</taxon>
        <taxon>Agaricomycetes</taxon>
        <taxon>Agaricomycetidae</taxon>
        <taxon>Agaricales</taxon>
        <taxon>Marasmiineae</taxon>
        <taxon>Omphalotaceae</taxon>
        <taxon>Lentinula</taxon>
    </lineage>
</organism>
<evidence type="ECO:0000313" key="3">
    <source>
        <dbReference type="Proteomes" id="UP001150238"/>
    </source>
</evidence>
<reference evidence="2" key="2">
    <citation type="journal article" date="2023" name="Proc. Natl. Acad. Sci. U.S.A.">
        <title>A global phylogenomic analysis of the shiitake genus Lentinula.</title>
        <authorList>
            <person name="Sierra-Patev S."/>
            <person name="Min B."/>
            <person name="Naranjo-Ortiz M."/>
            <person name="Looney B."/>
            <person name="Konkel Z."/>
            <person name="Slot J.C."/>
            <person name="Sakamoto Y."/>
            <person name="Steenwyk J.L."/>
            <person name="Rokas A."/>
            <person name="Carro J."/>
            <person name="Camarero S."/>
            <person name="Ferreira P."/>
            <person name="Molpeceres G."/>
            <person name="Ruiz-Duenas F.J."/>
            <person name="Serrano A."/>
            <person name="Henrissat B."/>
            <person name="Drula E."/>
            <person name="Hughes K.W."/>
            <person name="Mata J.L."/>
            <person name="Ishikawa N.K."/>
            <person name="Vargas-Isla R."/>
            <person name="Ushijima S."/>
            <person name="Smith C.A."/>
            <person name="Donoghue J."/>
            <person name="Ahrendt S."/>
            <person name="Andreopoulos W."/>
            <person name="He G."/>
            <person name="LaButti K."/>
            <person name="Lipzen A."/>
            <person name="Ng V."/>
            <person name="Riley R."/>
            <person name="Sandor L."/>
            <person name="Barry K."/>
            <person name="Martinez A.T."/>
            <person name="Xiao Y."/>
            <person name="Gibbons J.G."/>
            <person name="Terashima K."/>
            <person name="Grigoriev I.V."/>
            <person name="Hibbett D."/>
        </authorList>
    </citation>
    <scope>NUCLEOTIDE SEQUENCE</scope>
    <source>
        <strain evidence="2">Sp2 HRB7682 ss15</strain>
    </source>
</reference>
<proteinExistence type="predicted"/>
<comment type="caution">
    <text evidence="2">The sequence shown here is derived from an EMBL/GenBank/DDBJ whole genome shotgun (WGS) entry which is preliminary data.</text>
</comment>
<accession>A0A9W9DDG3</accession>
<evidence type="ECO:0000313" key="2">
    <source>
        <dbReference type="EMBL" id="KAJ4463657.1"/>
    </source>
</evidence>
<name>A0A9W9DDG3_9AGAR</name>
<feature type="region of interest" description="Disordered" evidence="1">
    <location>
        <begin position="90"/>
        <end position="205"/>
    </location>
</feature>
<sequence length="205" mass="22737">MVTSALRYILNNKAIVMNYSNYHQSIVAKHHVRLIGLPSSLSEPIKPFDIKDRTILQELHAALESGMCRWSRMSAEEISEHSRWMMSQVAQGNTVGKERAERSDKGKKRGPRKILQDDNANNEGPTKKRQRRPVNTTARGPKPAAVQQRRGRLSNQLPPQPRSHEYIFSDESSDDDDGSGVAGGSVERGSVGGDNENTTTTSTSV</sequence>
<feature type="compositionally biased region" description="Polar residues" evidence="1">
    <location>
        <begin position="195"/>
        <end position="205"/>
    </location>
</feature>
<dbReference type="Proteomes" id="UP001150238">
    <property type="component" value="Unassembled WGS sequence"/>
</dbReference>
<evidence type="ECO:0000256" key="1">
    <source>
        <dbReference type="SAM" id="MobiDB-lite"/>
    </source>
</evidence>
<dbReference type="EMBL" id="JANVFS010000068">
    <property type="protein sequence ID" value="KAJ4463657.1"/>
    <property type="molecule type" value="Genomic_DNA"/>
</dbReference>
<reference evidence="2" key="1">
    <citation type="submission" date="2022-08" db="EMBL/GenBank/DDBJ databases">
        <authorList>
            <consortium name="DOE Joint Genome Institute"/>
            <person name="Min B."/>
            <person name="Riley R."/>
            <person name="Sierra-Patev S."/>
            <person name="Naranjo-Ortiz M."/>
            <person name="Looney B."/>
            <person name="Konkel Z."/>
            <person name="Slot J.C."/>
            <person name="Sakamoto Y."/>
            <person name="Steenwyk J.L."/>
            <person name="Rokas A."/>
            <person name="Carro J."/>
            <person name="Camarero S."/>
            <person name="Ferreira P."/>
            <person name="Molpeceres G."/>
            <person name="Ruiz-Duenas F.J."/>
            <person name="Serrano A."/>
            <person name="Henrissat B."/>
            <person name="Drula E."/>
            <person name="Hughes K.W."/>
            <person name="Mata J.L."/>
            <person name="Ishikawa N.K."/>
            <person name="Vargas-Isla R."/>
            <person name="Ushijima S."/>
            <person name="Smith C.A."/>
            <person name="Ahrendt S."/>
            <person name="Andreopoulos W."/>
            <person name="He G."/>
            <person name="Labutti K."/>
            <person name="Lipzen A."/>
            <person name="Ng V."/>
            <person name="Sandor L."/>
            <person name="Barry K."/>
            <person name="Martinez A.T."/>
            <person name="Xiao Y."/>
            <person name="Gibbons J.G."/>
            <person name="Terashima K."/>
            <person name="Hibbett D.S."/>
            <person name="Grigoriev I.V."/>
        </authorList>
    </citation>
    <scope>NUCLEOTIDE SEQUENCE</scope>
    <source>
        <strain evidence="2">Sp2 HRB7682 ss15</strain>
    </source>
</reference>
<dbReference type="AlphaFoldDB" id="A0A9W9DDG3"/>
<gene>
    <name evidence="2" type="ORF">C8J55DRAFT_553273</name>
</gene>
<protein>
    <submittedName>
        <fullName evidence="2">Uncharacterized protein</fullName>
    </submittedName>
</protein>